<reference evidence="1" key="1">
    <citation type="submission" date="2020-05" db="EMBL/GenBank/DDBJ databases">
        <title>Large-scale comparative analyses of tick genomes elucidate their genetic diversity and vector capacities.</title>
        <authorList>
            <person name="Jia N."/>
            <person name="Wang J."/>
            <person name="Shi W."/>
            <person name="Du L."/>
            <person name="Sun Y."/>
            <person name="Zhan W."/>
            <person name="Jiang J."/>
            <person name="Wang Q."/>
            <person name="Zhang B."/>
            <person name="Ji P."/>
            <person name="Sakyi L.B."/>
            <person name="Cui X."/>
            <person name="Yuan T."/>
            <person name="Jiang B."/>
            <person name="Yang W."/>
            <person name="Lam T.T.-Y."/>
            <person name="Chang Q."/>
            <person name="Ding S."/>
            <person name="Wang X."/>
            <person name="Zhu J."/>
            <person name="Ruan X."/>
            <person name="Zhao L."/>
            <person name="Wei J."/>
            <person name="Que T."/>
            <person name="Du C."/>
            <person name="Cheng J."/>
            <person name="Dai P."/>
            <person name="Han X."/>
            <person name="Huang E."/>
            <person name="Gao Y."/>
            <person name="Liu J."/>
            <person name="Shao H."/>
            <person name="Ye R."/>
            <person name="Li L."/>
            <person name="Wei W."/>
            <person name="Wang X."/>
            <person name="Wang C."/>
            <person name="Yang T."/>
            <person name="Huo Q."/>
            <person name="Li W."/>
            <person name="Guo W."/>
            <person name="Chen H."/>
            <person name="Zhou L."/>
            <person name="Ni X."/>
            <person name="Tian J."/>
            <person name="Zhou Y."/>
            <person name="Sheng Y."/>
            <person name="Liu T."/>
            <person name="Pan Y."/>
            <person name="Xia L."/>
            <person name="Li J."/>
            <person name="Zhao F."/>
            <person name="Cao W."/>
        </authorList>
    </citation>
    <scope>NUCLEOTIDE SEQUENCE</scope>
    <source>
        <strain evidence="1">Dsil-2018</strain>
    </source>
</reference>
<organism evidence="1 2">
    <name type="scientific">Dermacentor silvarum</name>
    <name type="common">Tick</name>
    <dbReference type="NCBI Taxonomy" id="543639"/>
    <lineage>
        <taxon>Eukaryota</taxon>
        <taxon>Metazoa</taxon>
        <taxon>Ecdysozoa</taxon>
        <taxon>Arthropoda</taxon>
        <taxon>Chelicerata</taxon>
        <taxon>Arachnida</taxon>
        <taxon>Acari</taxon>
        <taxon>Parasitiformes</taxon>
        <taxon>Ixodida</taxon>
        <taxon>Ixodoidea</taxon>
        <taxon>Ixodidae</taxon>
        <taxon>Rhipicephalinae</taxon>
        <taxon>Dermacentor</taxon>
    </lineage>
</organism>
<evidence type="ECO:0000313" key="2">
    <source>
        <dbReference type="Proteomes" id="UP000821865"/>
    </source>
</evidence>
<name>A0ACB8D4Z3_DERSI</name>
<sequence>MGSAAATPIYLTVKKEQLTKDNRCFRCTSRGHRANDRGVKLTRSSCRGRHASSMSCDANYKRTTTTTATTSPPGSSTVETHSSTGLSSCENLSPSNQRNTDNAVYQQTFFTQIVNNDKTRYVHGVLDGGRQRSFIEEDAALKLKRKAVRNIPLALNTFGSTCPSVAEKLEVVEVPLRNRYTNAIFSIEAVVVLAILP</sequence>
<gene>
    <name evidence="1" type="ORF">HPB49_011341</name>
</gene>
<evidence type="ECO:0000313" key="1">
    <source>
        <dbReference type="EMBL" id="KAH7959471.1"/>
    </source>
</evidence>
<protein>
    <submittedName>
        <fullName evidence="1">Uncharacterized protein</fullName>
    </submittedName>
</protein>
<keyword evidence="2" id="KW-1185">Reference proteome</keyword>
<proteinExistence type="predicted"/>
<comment type="caution">
    <text evidence="1">The sequence shown here is derived from an EMBL/GenBank/DDBJ whole genome shotgun (WGS) entry which is preliminary data.</text>
</comment>
<accession>A0ACB8D4Z3</accession>
<dbReference type="Proteomes" id="UP000821865">
    <property type="component" value="Chromosome 3"/>
</dbReference>
<dbReference type="EMBL" id="CM023472">
    <property type="protein sequence ID" value="KAH7959471.1"/>
    <property type="molecule type" value="Genomic_DNA"/>
</dbReference>